<reference evidence="1" key="1">
    <citation type="journal article" date="2023" name="Science">
        <title>Genome structures resolve the early diversification of teleost fishes.</title>
        <authorList>
            <person name="Parey E."/>
            <person name="Louis A."/>
            <person name="Montfort J."/>
            <person name="Bouchez O."/>
            <person name="Roques C."/>
            <person name="Iampietro C."/>
            <person name="Lluch J."/>
            <person name="Castinel A."/>
            <person name="Donnadieu C."/>
            <person name="Desvignes T."/>
            <person name="Floi Bucao C."/>
            <person name="Jouanno E."/>
            <person name="Wen M."/>
            <person name="Mejri S."/>
            <person name="Dirks R."/>
            <person name="Jansen H."/>
            <person name="Henkel C."/>
            <person name="Chen W.J."/>
            <person name="Zahm M."/>
            <person name="Cabau C."/>
            <person name="Klopp C."/>
            <person name="Thompson A.W."/>
            <person name="Robinson-Rechavi M."/>
            <person name="Braasch I."/>
            <person name="Lecointre G."/>
            <person name="Bobe J."/>
            <person name="Postlethwait J.H."/>
            <person name="Berthelot C."/>
            <person name="Roest Crollius H."/>
            <person name="Guiguen Y."/>
        </authorList>
    </citation>
    <scope>NUCLEOTIDE SEQUENCE</scope>
    <source>
        <strain evidence="1">NC1722</strain>
    </source>
</reference>
<gene>
    <name evidence="1" type="ORF">AAFF_G00058550</name>
</gene>
<evidence type="ECO:0000313" key="1">
    <source>
        <dbReference type="EMBL" id="KAJ8393636.1"/>
    </source>
</evidence>
<sequence>MHFLTGASLGRTGWTKVSWSGDPTGSRPAVLLEDRDGTNHSQITTWSCSHAAEGWVYEKDPHNRVSNGASGDHTGPSKLLINDHAISPNEPSVTTDSWKSRVNVQRRATLDRQQWKAVRNSSSQETLLHSHQWRLIPSREVAVGLSEDLSIQRRHWPAGSGTGCRFRLTGDKN</sequence>
<dbReference type="EMBL" id="JAINUG010000135">
    <property type="protein sequence ID" value="KAJ8393636.1"/>
    <property type="molecule type" value="Genomic_DNA"/>
</dbReference>
<comment type="caution">
    <text evidence="1">The sequence shown here is derived from an EMBL/GenBank/DDBJ whole genome shotgun (WGS) entry which is preliminary data.</text>
</comment>
<keyword evidence="2" id="KW-1185">Reference proteome</keyword>
<dbReference type="Proteomes" id="UP001221898">
    <property type="component" value="Unassembled WGS sequence"/>
</dbReference>
<organism evidence="1 2">
    <name type="scientific">Aldrovandia affinis</name>
    <dbReference type="NCBI Taxonomy" id="143900"/>
    <lineage>
        <taxon>Eukaryota</taxon>
        <taxon>Metazoa</taxon>
        <taxon>Chordata</taxon>
        <taxon>Craniata</taxon>
        <taxon>Vertebrata</taxon>
        <taxon>Euteleostomi</taxon>
        <taxon>Actinopterygii</taxon>
        <taxon>Neopterygii</taxon>
        <taxon>Teleostei</taxon>
        <taxon>Notacanthiformes</taxon>
        <taxon>Halosauridae</taxon>
        <taxon>Aldrovandia</taxon>
    </lineage>
</organism>
<name>A0AAD7S2N6_9TELE</name>
<accession>A0AAD7S2N6</accession>
<dbReference type="AlphaFoldDB" id="A0AAD7S2N6"/>
<proteinExistence type="predicted"/>
<protein>
    <submittedName>
        <fullName evidence="1">Uncharacterized protein</fullName>
    </submittedName>
</protein>
<evidence type="ECO:0000313" key="2">
    <source>
        <dbReference type="Proteomes" id="UP001221898"/>
    </source>
</evidence>